<dbReference type="Proteomes" id="UP000050761">
    <property type="component" value="Unassembled WGS sequence"/>
</dbReference>
<evidence type="ECO:0000313" key="3">
    <source>
        <dbReference type="Proteomes" id="UP000050761"/>
    </source>
</evidence>
<keyword evidence="3" id="KW-1185">Reference proteome</keyword>
<name>A0A183FDM0_HELPZ</name>
<reference evidence="2 3" key="1">
    <citation type="submission" date="2018-11" db="EMBL/GenBank/DDBJ databases">
        <authorList>
            <consortium name="Pathogen Informatics"/>
        </authorList>
    </citation>
    <scope>NUCLEOTIDE SEQUENCE [LARGE SCALE GENOMIC DNA]</scope>
</reference>
<accession>A0A183FDM0</accession>
<feature type="compositionally biased region" description="Basic and acidic residues" evidence="1">
    <location>
        <begin position="32"/>
        <end position="48"/>
    </location>
</feature>
<dbReference type="AlphaFoldDB" id="A0A183FDM0"/>
<evidence type="ECO:0000313" key="4">
    <source>
        <dbReference type="WBParaSite" id="HPBE_0000435501-mRNA-1"/>
    </source>
</evidence>
<dbReference type="EMBL" id="UZAH01025304">
    <property type="protein sequence ID" value="VDO60956.1"/>
    <property type="molecule type" value="Genomic_DNA"/>
</dbReference>
<organism evidence="3 4">
    <name type="scientific">Heligmosomoides polygyrus</name>
    <name type="common">Parasitic roundworm</name>
    <dbReference type="NCBI Taxonomy" id="6339"/>
    <lineage>
        <taxon>Eukaryota</taxon>
        <taxon>Metazoa</taxon>
        <taxon>Ecdysozoa</taxon>
        <taxon>Nematoda</taxon>
        <taxon>Chromadorea</taxon>
        <taxon>Rhabditida</taxon>
        <taxon>Rhabditina</taxon>
        <taxon>Rhabditomorpha</taxon>
        <taxon>Strongyloidea</taxon>
        <taxon>Heligmosomidae</taxon>
        <taxon>Heligmosomoides</taxon>
    </lineage>
</organism>
<dbReference type="WBParaSite" id="HPBE_0000435501-mRNA-1">
    <property type="protein sequence ID" value="HPBE_0000435501-mRNA-1"/>
    <property type="gene ID" value="HPBE_0000435501"/>
</dbReference>
<reference evidence="4" key="2">
    <citation type="submission" date="2019-09" db="UniProtKB">
        <authorList>
            <consortium name="WormBaseParasite"/>
        </authorList>
    </citation>
    <scope>IDENTIFICATION</scope>
</reference>
<feature type="region of interest" description="Disordered" evidence="1">
    <location>
        <begin position="27"/>
        <end position="48"/>
    </location>
</feature>
<evidence type="ECO:0000256" key="1">
    <source>
        <dbReference type="SAM" id="MobiDB-lite"/>
    </source>
</evidence>
<gene>
    <name evidence="2" type="ORF">HPBE_LOCUS4356</name>
</gene>
<accession>A0A3P7WJN2</accession>
<protein>
    <submittedName>
        <fullName evidence="4">Transposase</fullName>
    </submittedName>
</protein>
<sequence>MNFQKNGREFTAFSGVLKSYKRMEATSQLTDGKTEHRVGRQLSDHNKNVRTQDEIETGLGVVGEPGRSFRPGQLFWRAIAFIRSRKHWKGV</sequence>
<evidence type="ECO:0000313" key="2">
    <source>
        <dbReference type="EMBL" id="VDO60956.1"/>
    </source>
</evidence>
<proteinExistence type="predicted"/>